<dbReference type="InterPro" id="IPR002937">
    <property type="entry name" value="Amino_oxidase"/>
</dbReference>
<feature type="domain" description="Amine oxidase" evidence="1">
    <location>
        <begin position="8"/>
        <end position="255"/>
    </location>
</feature>
<dbReference type="Proteomes" id="UP000649604">
    <property type="component" value="Unassembled WGS sequence"/>
</dbReference>
<gene>
    <name evidence="2" type="ORF">GF339_04005</name>
</gene>
<protein>
    <submittedName>
        <fullName evidence="2">Amine oxidase</fullName>
    </submittedName>
</protein>
<dbReference type="Gene3D" id="3.50.50.60">
    <property type="entry name" value="FAD/NAD(P)-binding domain"/>
    <property type="match status" value="1"/>
</dbReference>
<evidence type="ECO:0000313" key="3">
    <source>
        <dbReference type="Proteomes" id="UP000649604"/>
    </source>
</evidence>
<dbReference type="NCBIfam" id="NF005560">
    <property type="entry name" value="PRK07233.1"/>
    <property type="match status" value="1"/>
</dbReference>
<sequence length="289" mass="32290">VWEPLLHGKFGASAEAVSAAWLWAKLVDRGGSRTRRGHEVLGYLQGGLGRVFDALVTWLRQHGHEVHLGQRVQRLEVTDMRISALVTDMGVVVPDLVVGCAQVPDLAALLPDSAAAYRQQLQRIKFLANVCLVLTLKHSLSEFYWTNVTDPAAPFVGIIEQTNWADSLDFYGKHIVYLSAYVEQHDPRLTMSAAQLVRHYLPYITALFPEFTPDAIEAQTVWTAPYAQPIVHVGYRHDIPQIVTPIQNFFVCTMAQIYPHDRQVSNGVALARQTAGIVAKAFRDPQKRS</sequence>
<dbReference type="SUPFAM" id="SSF51905">
    <property type="entry name" value="FAD/NAD(P)-binding domain"/>
    <property type="match status" value="1"/>
</dbReference>
<feature type="non-terminal residue" evidence="2">
    <location>
        <position position="1"/>
    </location>
</feature>
<dbReference type="EMBL" id="WJJP01000123">
    <property type="protein sequence ID" value="MBD3323723.1"/>
    <property type="molecule type" value="Genomic_DNA"/>
</dbReference>
<dbReference type="Pfam" id="PF01593">
    <property type="entry name" value="Amino_oxidase"/>
    <property type="match status" value="1"/>
</dbReference>
<name>A0A9D5JT42_9BACT</name>
<accession>A0A9D5JT42</accession>
<comment type="caution">
    <text evidence="2">The sequence shown here is derived from an EMBL/GenBank/DDBJ whole genome shotgun (WGS) entry which is preliminary data.</text>
</comment>
<dbReference type="InterPro" id="IPR050464">
    <property type="entry name" value="Zeta_carotene_desat/Oxidored"/>
</dbReference>
<proteinExistence type="predicted"/>
<dbReference type="PANTHER" id="PTHR42923">
    <property type="entry name" value="PROTOPORPHYRINOGEN OXIDASE"/>
    <property type="match status" value="1"/>
</dbReference>
<evidence type="ECO:0000259" key="1">
    <source>
        <dbReference type="Pfam" id="PF01593"/>
    </source>
</evidence>
<organism evidence="2 3">
    <name type="scientific">candidate division KSB3 bacterium</name>
    <dbReference type="NCBI Taxonomy" id="2044937"/>
    <lineage>
        <taxon>Bacteria</taxon>
        <taxon>candidate division KSB3</taxon>
    </lineage>
</organism>
<dbReference type="GO" id="GO:0016491">
    <property type="term" value="F:oxidoreductase activity"/>
    <property type="evidence" value="ECO:0007669"/>
    <property type="project" value="InterPro"/>
</dbReference>
<evidence type="ECO:0000313" key="2">
    <source>
        <dbReference type="EMBL" id="MBD3323723.1"/>
    </source>
</evidence>
<dbReference type="InterPro" id="IPR036188">
    <property type="entry name" value="FAD/NAD-bd_sf"/>
</dbReference>
<reference evidence="2" key="1">
    <citation type="submission" date="2019-11" db="EMBL/GenBank/DDBJ databases">
        <title>Microbial mats filling the niche in hypersaline microbial mats.</title>
        <authorList>
            <person name="Wong H.L."/>
            <person name="Macleod F.I."/>
            <person name="White R.A. III"/>
            <person name="Burns B.P."/>
        </authorList>
    </citation>
    <scope>NUCLEOTIDE SEQUENCE</scope>
    <source>
        <strain evidence="2">Rbin_158</strain>
    </source>
</reference>
<dbReference type="PANTHER" id="PTHR42923:SF46">
    <property type="entry name" value="AMINE OXIDASE"/>
    <property type="match status" value="1"/>
</dbReference>
<dbReference type="AlphaFoldDB" id="A0A9D5JT42"/>
<dbReference type="Gene3D" id="3.90.660.50">
    <property type="match status" value="1"/>
</dbReference>